<accession>V9HB28</accession>
<evidence type="ECO:0000256" key="1">
    <source>
        <dbReference type="ARBA" id="ARBA00004442"/>
    </source>
</evidence>
<gene>
    <name evidence="6" type="ORF">HMPREF9021_01884</name>
</gene>
<keyword evidence="3" id="KW-0998">Cell outer membrane</keyword>
<dbReference type="Gene3D" id="3.30.1330.60">
    <property type="entry name" value="OmpA-like domain"/>
    <property type="match status" value="1"/>
</dbReference>
<dbReference type="InterPro" id="IPR036737">
    <property type="entry name" value="OmpA-like_sf"/>
</dbReference>
<evidence type="ECO:0000256" key="4">
    <source>
        <dbReference type="PROSITE-ProRule" id="PRU00473"/>
    </source>
</evidence>
<organism evidence="6 7">
    <name type="scientific">Simonsiella muelleri ATCC 29453</name>
    <dbReference type="NCBI Taxonomy" id="641147"/>
    <lineage>
        <taxon>Bacteria</taxon>
        <taxon>Pseudomonadati</taxon>
        <taxon>Pseudomonadota</taxon>
        <taxon>Betaproteobacteria</taxon>
        <taxon>Neisseriales</taxon>
        <taxon>Neisseriaceae</taxon>
        <taxon>Simonsiella</taxon>
    </lineage>
</organism>
<dbReference type="InterPro" id="IPR006665">
    <property type="entry name" value="OmpA-like"/>
</dbReference>
<evidence type="ECO:0000313" key="6">
    <source>
        <dbReference type="EMBL" id="EFG30256.1"/>
    </source>
</evidence>
<proteinExistence type="predicted"/>
<dbReference type="InterPro" id="IPR050330">
    <property type="entry name" value="Bact_OuterMem_StrucFunc"/>
</dbReference>
<dbReference type="EMBL" id="ADCY02000060">
    <property type="protein sequence ID" value="EFG30256.1"/>
    <property type="molecule type" value="Genomic_DNA"/>
</dbReference>
<dbReference type="AlphaFoldDB" id="V9HB28"/>
<dbReference type="PANTHER" id="PTHR30329:SF21">
    <property type="entry name" value="LIPOPROTEIN YIAD-RELATED"/>
    <property type="match status" value="1"/>
</dbReference>
<dbReference type="SUPFAM" id="SSF103088">
    <property type="entry name" value="OmpA-like"/>
    <property type="match status" value="1"/>
</dbReference>
<dbReference type="PANTHER" id="PTHR30329">
    <property type="entry name" value="STATOR ELEMENT OF FLAGELLAR MOTOR COMPLEX"/>
    <property type="match status" value="1"/>
</dbReference>
<evidence type="ECO:0000313" key="7">
    <source>
        <dbReference type="Proteomes" id="UP000017813"/>
    </source>
</evidence>
<reference evidence="6 7" key="2">
    <citation type="submission" date="2011-10" db="EMBL/GenBank/DDBJ databases">
        <title>The Genome Sequence of Simonsiella muelleri ATCC 29453.</title>
        <authorList>
            <consortium name="The Broad Institute Genome Sequencing Platform"/>
            <consortium name="The Broad Institute Genome Sequencing Center for Infectious Disease"/>
            <person name="Earl A."/>
            <person name="Ward D."/>
            <person name="Feldgarden M."/>
            <person name="Gevers D."/>
            <person name="Izard J."/>
            <person name="Baranova O.V."/>
            <person name="Blanton J.M."/>
            <person name="Tanner A.C."/>
            <person name="Dewhirst F."/>
            <person name="Young S.K."/>
            <person name="Zeng Q."/>
            <person name="Gargeya S."/>
            <person name="Fitzgerald M."/>
            <person name="Haas B."/>
            <person name="Abouelleil A."/>
            <person name="Alvarado L."/>
            <person name="Arachchi H.M."/>
            <person name="Berlin A."/>
            <person name="Brown A."/>
            <person name="Chapman S.B."/>
            <person name="Chen Z."/>
            <person name="Dunbar C."/>
            <person name="Freedman E."/>
            <person name="Gearin G."/>
            <person name="Goldberg J."/>
            <person name="Griggs A."/>
            <person name="Gujja S."/>
            <person name="Heiman D."/>
            <person name="Howarth C."/>
            <person name="Larson L."/>
            <person name="Lui A."/>
            <person name="MacDonald P.J.P."/>
            <person name="Montmayeur A."/>
            <person name="Murphy C."/>
            <person name="Neiman D."/>
            <person name="Pearson M."/>
            <person name="Priest M."/>
            <person name="Roberts A."/>
            <person name="Saif S."/>
            <person name="Shea T."/>
            <person name="Shenoy N."/>
            <person name="Sisk P."/>
            <person name="Stolte C."/>
            <person name="Sykes S."/>
            <person name="Wortman J."/>
            <person name="Nusbaum C."/>
            <person name="Birren B."/>
        </authorList>
    </citation>
    <scope>NUCLEOTIDE SEQUENCE [LARGE SCALE GENOMIC DNA]</scope>
    <source>
        <strain evidence="6 7">ATCC 29453</strain>
    </source>
</reference>
<dbReference type="OrthoDB" id="9809164at2"/>
<keyword evidence="2 4" id="KW-0472">Membrane</keyword>
<reference evidence="6 7" key="1">
    <citation type="submission" date="2010-03" db="EMBL/GenBank/DDBJ databases">
        <authorList>
            <consortium name="The Broad Institute Genome Sequencing Platform"/>
            <person name="Ward D."/>
            <person name="Earl A."/>
            <person name="Feldgarden M."/>
            <person name="Gevers D."/>
            <person name="Young S."/>
            <person name="Zeng Q."/>
            <person name="Koehrsen M."/>
            <person name="Alvarado L."/>
            <person name="Berlin A.M."/>
            <person name="Borenstein D."/>
            <person name="Chapman S.B."/>
            <person name="Chen Z."/>
            <person name="Engels R."/>
            <person name="Freedman E."/>
            <person name="Gellesch M."/>
            <person name="Goldberg J."/>
            <person name="Griggs A."/>
            <person name="Gujja S."/>
            <person name="Heilman E.R."/>
            <person name="Heiman D.I."/>
            <person name="Hepburn T.A."/>
            <person name="Howarth C."/>
            <person name="Jen D."/>
            <person name="Larson L."/>
            <person name="Mehta T."/>
            <person name="Park D."/>
            <person name="Pearson M."/>
            <person name="Richards J."/>
            <person name="Roberts A."/>
            <person name="Saif S."/>
            <person name="Shea T.D."/>
            <person name="Shenoy N."/>
            <person name="Sisk P."/>
            <person name="Stolte C."/>
            <person name="Sykes S.N."/>
            <person name="Walk T."/>
            <person name="White J."/>
            <person name="Yandava C."/>
            <person name="Izard J."/>
            <person name="Baranova O.V."/>
            <person name="Blanton J.M."/>
            <person name="Tanner A.C."/>
            <person name="Dewhirst F."/>
            <person name="Haas B."/>
            <person name="Nusbaum C."/>
            <person name="Birren B."/>
        </authorList>
    </citation>
    <scope>NUCLEOTIDE SEQUENCE [LARGE SCALE GENOMIC DNA]</scope>
    <source>
        <strain evidence="6 7">ATCC 29453</strain>
    </source>
</reference>
<protein>
    <recommendedName>
        <fullName evidence="5">OmpA-like domain-containing protein</fullName>
    </recommendedName>
</protein>
<dbReference type="RefSeq" id="WP_002642905.1">
    <property type="nucleotide sequence ID" value="NZ_CP019448.1"/>
</dbReference>
<feature type="domain" description="OmpA-like" evidence="5">
    <location>
        <begin position="184"/>
        <end position="302"/>
    </location>
</feature>
<dbReference type="PROSITE" id="PS51123">
    <property type="entry name" value="OMPA_2"/>
    <property type="match status" value="1"/>
</dbReference>
<name>V9HB28_9NEIS</name>
<keyword evidence="7" id="KW-1185">Reference proteome</keyword>
<dbReference type="HOGENOM" id="CLU_075798_0_0_4"/>
<evidence type="ECO:0000256" key="3">
    <source>
        <dbReference type="ARBA" id="ARBA00023237"/>
    </source>
</evidence>
<dbReference type="KEGG" id="smur:BWP33_03435"/>
<dbReference type="PRINTS" id="PR01021">
    <property type="entry name" value="OMPADOMAIN"/>
</dbReference>
<sequence>MKFIKRNRIWIAILALGVSLLPSVYAREIDSAVRRVGHARWQKEVLVNPNDLLQREVPEGAASVFFVRQQDNDGLQTSANIAINGRFQVSLQPGNYSQVLSCSGVNRLSADITGHKNNDLLRNAVNYNLDSKQTYFFYVDVDNTTGAASIHSLGKDEAMHLMQKQQMQTHQISRVVPNCEQPPAPVEKVTIELKVLFDTDKSFVKSQYYSEIEQVAEYMKRFPNTSVTLEGHTDSRASDEYNIGLSQRRMNAVRDILIRRYGIDGARVHAVGYGESRPAYPNTTPENMHQNRRVVAVFEVADAPESK</sequence>
<dbReference type="eggNOG" id="COG2885">
    <property type="taxonomic scope" value="Bacteria"/>
</dbReference>
<dbReference type="InterPro" id="IPR006664">
    <property type="entry name" value="OMP_bac"/>
</dbReference>
<dbReference type="GO" id="GO:0009279">
    <property type="term" value="C:cell outer membrane"/>
    <property type="evidence" value="ECO:0007669"/>
    <property type="project" value="UniProtKB-SubCell"/>
</dbReference>
<comment type="caution">
    <text evidence="6">The sequence shown here is derived from an EMBL/GenBank/DDBJ whole genome shotgun (WGS) entry which is preliminary data.</text>
</comment>
<comment type="subcellular location">
    <subcellularLocation>
        <location evidence="1">Cell outer membrane</location>
    </subcellularLocation>
</comment>
<dbReference type="CDD" id="cd07185">
    <property type="entry name" value="OmpA_C-like"/>
    <property type="match status" value="1"/>
</dbReference>
<evidence type="ECO:0000259" key="5">
    <source>
        <dbReference type="PROSITE" id="PS51123"/>
    </source>
</evidence>
<dbReference type="STRING" id="641147.HMPREF9021_01884"/>
<dbReference type="Proteomes" id="UP000017813">
    <property type="component" value="Unassembled WGS sequence"/>
</dbReference>
<dbReference type="Pfam" id="PF00691">
    <property type="entry name" value="OmpA"/>
    <property type="match status" value="1"/>
</dbReference>
<evidence type="ECO:0000256" key="2">
    <source>
        <dbReference type="ARBA" id="ARBA00023136"/>
    </source>
</evidence>